<protein>
    <submittedName>
        <fullName evidence="2">Uncharacterized protein</fullName>
    </submittedName>
</protein>
<organism evidence="2 3">
    <name type="scientific">Dryococelus australis</name>
    <dbReference type="NCBI Taxonomy" id="614101"/>
    <lineage>
        <taxon>Eukaryota</taxon>
        <taxon>Metazoa</taxon>
        <taxon>Ecdysozoa</taxon>
        <taxon>Arthropoda</taxon>
        <taxon>Hexapoda</taxon>
        <taxon>Insecta</taxon>
        <taxon>Pterygota</taxon>
        <taxon>Neoptera</taxon>
        <taxon>Polyneoptera</taxon>
        <taxon>Phasmatodea</taxon>
        <taxon>Verophasmatodea</taxon>
        <taxon>Anareolatae</taxon>
        <taxon>Phasmatidae</taxon>
        <taxon>Eurycanthinae</taxon>
        <taxon>Dryococelus</taxon>
    </lineage>
</organism>
<evidence type="ECO:0000256" key="1">
    <source>
        <dbReference type="SAM" id="MobiDB-lite"/>
    </source>
</evidence>
<feature type="region of interest" description="Disordered" evidence="1">
    <location>
        <begin position="1"/>
        <end position="24"/>
    </location>
</feature>
<feature type="region of interest" description="Disordered" evidence="1">
    <location>
        <begin position="733"/>
        <end position="801"/>
    </location>
</feature>
<feature type="compositionally biased region" description="Polar residues" evidence="1">
    <location>
        <begin position="303"/>
        <end position="322"/>
    </location>
</feature>
<evidence type="ECO:0000313" key="2">
    <source>
        <dbReference type="EMBL" id="KAJ8890227.1"/>
    </source>
</evidence>
<dbReference type="Proteomes" id="UP001159363">
    <property type="component" value="Chromosome 3"/>
</dbReference>
<feature type="compositionally biased region" description="Polar residues" evidence="1">
    <location>
        <begin position="778"/>
        <end position="792"/>
    </location>
</feature>
<dbReference type="EMBL" id="JARBHB010000003">
    <property type="protein sequence ID" value="KAJ8890227.1"/>
    <property type="molecule type" value="Genomic_DNA"/>
</dbReference>
<feature type="region of interest" description="Disordered" evidence="1">
    <location>
        <begin position="295"/>
        <end position="335"/>
    </location>
</feature>
<comment type="caution">
    <text evidence="2">The sequence shown here is derived from an EMBL/GenBank/DDBJ whole genome shotgun (WGS) entry which is preliminary data.</text>
</comment>
<feature type="compositionally biased region" description="Basic and acidic residues" evidence="1">
    <location>
        <begin position="1033"/>
        <end position="1057"/>
    </location>
</feature>
<gene>
    <name evidence="2" type="ORF">PR048_009735</name>
</gene>
<name>A0ABQ9I150_9NEOP</name>
<reference evidence="2 3" key="1">
    <citation type="submission" date="2023-02" db="EMBL/GenBank/DDBJ databases">
        <title>LHISI_Scaffold_Assembly.</title>
        <authorList>
            <person name="Stuart O.P."/>
            <person name="Cleave R."/>
            <person name="Magrath M.J.L."/>
            <person name="Mikheyev A.S."/>
        </authorList>
    </citation>
    <scope>NUCLEOTIDE SEQUENCE [LARGE SCALE GENOMIC DNA]</scope>
    <source>
        <strain evidence="2">Daus_M_001</strain>
        <tissue evidence="2">Leg muscle</tissue>
    </source>
</reference>
<keyword evidence="3" id="KW-1185">Reference proteome</keyword>
<accession>A0ABQ9I150</accession>
<sequence>MGGRGEMRLGYTTPRSRVPGGTRNLQCRARADGNERATPVGSPLSFSLSLSFLVPQASDTELAGWGKIYLRRHLRPTGRNMGYSSCTPRPPPNPTRRSTTPPFLRTQLCLSFLATGRTWGGARSVKGAMEPAKGAAGDRTPKQPAEVPTRRSGRRVPGEAMVDATTSATVWRYSRAFGASSSSCRRPASNLHGRRWQFALQRTSRIILLSDIRVCARVGARVCVCACVGSRRWRKDARLSAPVTRTAPPGMLRVLCTETFSVKSLFAPKRVPRGDVWAALNIEVLRAQEGGKRCCKGGGNGRSATSSGTIPSRDNPGATQQGIEPGSPGWEANSLTPTPPRQMCHCCSSYNFKFPKRIRTRYDLRAVTPINYRTLQYTIEMEETVEIRQEMSLTSKVDNTASASDTSVNTEPLTPAGAAACVACPTDTTQQFAMLMQMMQAQAIQMQNVQTQLQEQSVKKQTQLQEVKCNANCTAQACEIERLLNEIEQRPVHPSDCAVIEEPVTGTFESVNSYVEIRLTEVEGAFEHRFSNVEDKVDELTQAIAGVQNLQLFANEISREEIQLRNSSTTQPEVANTMPSTPAAATTSNAQALATPLSTILHHLSTSWAEQQPKFEGRLGENHINFLIKLEATKVQGNLRAKLHTEKFFPGKDRGLETHLSDLYERSKHLTPPLSNEEFIAMAHWTGRTDNDLVAFREDLLAFDQIDSFQRTHGGREGEKAAHVERAPTLYQGHPHQQFRGNGGHGQHPRVQSYQVGASEPPQSARGRQTPPRDTAKSTETGTSQQCKQRSATQRRDVNTLQLVCSPPKTQSVYNSTQAGYREQPRLGNFDRGQSTRAYTPSTGKECHAYGLLLSEGAYVIKHSQEVVTAYRRRCGSVKPLPCCTYAASLNCRRTRDTWCVNCPLSSYCRASRWCGVLHLTRYELVRSLDTNIAEPGAAGLNCVVGELRDIWLVGAFLGDNSISSHLNSAFLPSGFQSTAPILLVARNDVALEQPGPISTNLRKPPFWRTQSQPHRAHSPAFMSLKQTNSNSLRDRLQPDKRLVYRGNPEKAKKDDA</sequence>
<proteinExistence type="predicted"/>
<feature type="region of interest" description="Disordered" evidence="1">
    <location>
        <begin position="1001"/>
        <end position="1057"/>
    </location>
</feature>
<feature type="region of interest" description="Disordered" evidence="1">
    <location>
        <begin position="127"/>
        <end position="161"/>
    </location>
</feature>
<feature type="region of interest" description="Disordered" evidence="1">
    <location>
        <begin position="80"/>
        <end position="101"/>
    </location>
</feature>
<evidence type="ECO:0000313" key="3">
    <source>
        <dbReference type="Proteomes" id="UP001159363"/>
    </source>
</evidence>